<dbReference type="InterPro" id="IPR036397">
    <property type="entry name" value="RNaseH_sf"/>
</dbReference>
<proteinExistence type="predicted"/>
<dbReference type="InterPro" id="IPR038717">
    <property type="entry name" value="Tc1-like_DDE_dom"/>
</dbReference>
<evidence type="ECO:0000313" key="3">
    <source>
        <dbReference type="Proteomes" id="UP000192356"/>
    </source>
</evidence>
<accession>A0A1X0Q945</accession>
<dbReference type="Proteomes" id="UP000192356">
    <property type="component" value="Unassembled WGS sequence"/>
</dbReference>
<name>A0A1X0Q945_9MICR</name>
<sequence length="88" mass="10307">MNKYGMIFHKVHERAVNGEDFKISLRELKAACTEKGIESPVFIMDNARIHHYKGLMENNELSQYTLKYLPPYSPFLNAIENVFSVWKN</sequence>
<dbReference type="EMBL" id="LVKB01000104">
    <property type="protein sequence ID" value="ORD96292.1"/>
    <property type="molecule type" value="Genomic_DNA"/>
</dbReference>
<dbReference type="VEuPathDB" id="MicrosporidiaDB:HERIO_1775"/>
<dbReference type="OrthoDB" id="2195270at2759"/>
<dbReference type="GO" id="GO:0003676">
    <property type="term" value="F:nucleic acid binding"/>
    <property type="evidence" value="ECO:0007669"/>
    <property type="project" value="InterPro"/>
</dbReference>
<keyword evidence="3" id="KW-1185">Reference proteome</keyword>
<organism evidence="2 3">
    <name type="scientific">Hepatospora eriocheir</name>
    <dbReference type="NCBI Taxonomy" id="1081669"/>
    <lineage>
        <taxon>Eukaryota</taxon>
        <taxon>Fungi</taxon>
        <taxon>Fungi incertae sedis</taxon>
        <taxon>Microsporidia</taxon>
        <taxon>Hepatosporidae</taxon>
        <taxon>Hepatospora</taxon>
    </lineage>
</organism>
<evidence type="ECO:0000313" key="2">
    <source>
        <dbReference type="EMBL" id="ORD96292.1"/>
    </source>
</evidence>
<evidence type="ECO:0000259" key="1">
    <source>
        <dbReference type="Pfam" id="PF13358"/>
    </source>
</evidence>
<gene>
    <name evidence="2" type="ORF">HERIO_1775</name>
</gene>
<protein>
    <recommendedName>
        <fullName evidence="1">Tc1-like transposase DDE domain-containing protein</fullName>
    </recommendedName>
</protein>
<dbReference type="VEuPathDB" id="MicrosporidiaDB:A0H76_2315"/>
<dbReference type="Pfam" id="PF13358">
    <property type="entry name" value="DDE_3"/>
    <property type="match status" value="1"/>
</dbReference>
<dbReference type="Gene3D" id="3.30.420.10">
    <property type="entry name" value="Ribonuclease H-like superfamily/Ribonuclease H"/>
    <property type="match status" value="1"/>
</dbReference>
<feature type="domain" description="Tc1-like transposase DDE" evidence="1">
    <location>
        <begin position="6"/>
        <end position="87"/>
    </location>
</feature>
<dbReference type="AlphaFoldDB" id="A0A1X0Q945"/>
<comment type="caution">
    <text evidence="2">The sequence shown here is derived from an EMBL/GenBank/DDBJ whole genome shotgun (WGS) entry which is preliminary data.</text>
</comment>
<reference evidence="2 3" key="1">
    <citation type="journal article" date="2017" name="Environ. Microbiol.">
        <title>Decay of the glycolytic pathway and adaptation to intranuclear parasitism within Enterocytozoonidae microsporidia.</title>
        <authorList>
            <person name="Wiredu Boakye D."/>
            <person name="Jaroenlak P."/>
            <person name="Prachumwat A."/>
            <person name="Williams T.A."/>
            <person name="Bateman K.S."/>
            <person name="Itsathitphaisarn O."/>
            <person name="Sritunyalucksana K."/>
            <person name="Paszkiewicz K.H."/>
            <person name="Moore K.A."/>
            <person name="Stentiford G.D."/>
            <person name="Williams B.A."/>
        </authorList>
    </citation>
    <scope>NUCLEOTIDE SEQUENCE [LARGE SCALE GENOMIC DNA]</scope>
    <source>
        <strain evidence="2 3">GB1</strain>
    </source>
</reference>